<dbReference type="Gene3D" id="3.30.420.10">
    <property type="entry name" value="Ribonuclease H-like superfamily/Ribonuclease H"/>
    <property type="match status" value="1"/>
</dbReference>
<dbReference type="Gene3D" id="3.10.10.10">
    <property type="entry name" value="HIV Type 1 Reverse Transcriptase, subunit A, domain 1"/>
    <property type="match status" value="1"/>
</dbReference>
<evidence type="ECO:0000256" key="3">
    <source>
        <dbReference type="ARBA" id="ARBA00022670"/>
    </source>
</evidence>
<dbReference type="FunFam" id="3.10.20.370:FF:000001">
    <property type="entry name" value="Retrovirus-related Pol polyprotein from transposon 17.6-like protein"/>
    <property type="match status" value="1"/>
</dbReference>
<dbReference type="PROSITE" id="PS50994">
    <property type="entry name" value="INTEGRASE"/>
    <property type="match status" value="1"/>
</dbReference>
<dbReference type="GO" id="GO:0006508">
    <property type="term" value="P:proteolysis"/>
    <property type="evidence" value="ECO:0007669"/>
    <property type="project" value="UniProtKB-KW"/>
</dbReference>
<feature type="domain" description="Reverse transcriptase" evidence="8">
    <location>
        <begin position="260"/>
        <end position="438"/>
    </location>
</feature>
<dbReference type="Pfam" id="PF17921">
    <property type="entry name" value="Integrase_H2C2"/>
    <property type="match status" value="1"/>
</dbReference>
<dbReference type="SUPFAM" id="SSF56672">
    <property type="entry name" value="DNA/RNA polymerases"/>
    <property type="match status" value="1"/>
</dbReference>
<keyword evidence="3" id="KW-0645">Protease</keyword>
<comment type="similarity">
    <text evidence="1">Belongs to the beta type-B retroviral polymerase family. HERV class-II K(HML-2) pol subfamily.</text>
</comment>
<evidence type="ECO:0000259" key="9">
    <source>
        <dbReference type="PROSITE" id="PS50994"/>
    </source>
</evidence>
<keyword evidence="4" id="KW-0378">Hydrolase</keyword>
<keyword evidence="5" id="KW-0238">DNA-binding</keyword>
<evidence type="ECO:0000256" key="1">
    <source>
        <dbReference type="ARBA" id="ARBA00010879"/>
    </source>
</evidence>
<dbReference type="SUPFAM" id="SSF53098">
    <property type="entry name" value="Ribonuclease H-like"/>
    <property type="match status" value="1"/>
</dbReference>
<name>A0AAQ4RN00_GASAC</name>
<dbReference type="InterPro" id="IPR001584">
    <property type="entry name" value="Integrase_cat-core"/>
</dbReference>
<organism evidence="10 11">
    <name type="scientific">Gasterosteus aculeatus aculeatus</name>
    <name type="common">three-spined stickleback</name>
    <dbReference type="NCBI Taxonomy" id="481459"/>
    <lineage>
        <taxon>Eukaryota</taxon>
        <taxon>Metazoa</taxon>
        <taxon>Chordata</taxon>
        <taxon>Craniata</taxon>
        <taxon>Vertebrata</taxon>
        <taxon>Euteleostomi</taxon>
        <taxon>Actinopterygii</taxon>
        <taxon>Neopterygii</taxon>
        <taxon>Teleostei</taxon>
        <taxon>Neoteleostei</taxon>
        <taxon>Acanthomorphata</taxon>
        <taxon>Eupercaria</taxon>
        <taxon>Perciformes</taxon>
        <taxon>Cottioidei</taxon>
        <taxon>Gasterosteales</taxon>
        <taxon>Gasterosteidae</taxon>
        <taxon>Gasterosteus</taxon>
    </lineage>
</organism>
<dbReference type="Gene3D" id="3.30.70.270">
    <property type="match status" value="2"/>
</dbReference>
<dbReference type="GO" id="GO:0004190">
    <property type="term" value="F:aspartic-type endopeptidase activity"/>
    <property type="evidence" value="ECO:0007669"/>
    <property type="project" value="UniProtKB-KW"/>
</dbReference>
<dbReference type="Pfam" id="PF00078">
    <property type="entry name" value="RVT_1"/>
    <property type="match status" value="1"/>
</dbReference>
<dbReference type="GO" id="GO:0015074">
    <property type="term" value="P:DNA integration"/>
    <property type="evidence" value="ECO:0007669"/>
    <property type="project" value="InterPro"/>
</dbReference>
<proteinExistence type="inferred from homology"/>
<dbReference type="Gene3D" id="4.10.60.10">
    <property type="entry name" value="Zinc finger, CCHC-type"/>
    <property type="match status" value="1"/>
</dbReference>
<dbReference type="SMART" id="SM00343">
    <property type="entry name" value="ZnF_C2HC"/>
    <property type="match status" value="2"/>
</dbReference>
<dbReference type="InterPro" id="IPR041588">
    <property type="entry name" value="Integrase_H2C2"/>
</dbReference>
<keyword evidence="4" id="KW-0064">Aspartyl protease</keyword>
<evidence type="ECO:0000313" key="10">
    <source>
        <dbReference type="Ensembl" id="ENSGACP00000064322.1"/>
    </source>
</evidence>
<dbReference type="SUPFAM" id="SSF50630">
    <property type="entry name" value="Acid proteases"/>
    <property type="match status" value="1"/>
</dbReference>
<dbReference type="PANTHER" id="PTHR37984:SF9">
    <property type="entry name" value="INTEGRASE CATALYTIC DOMAIN-CONTAINING PROTEIN"/>
    <property type="match status" value="1"/>
</dbReference>
<feature type="region of interest" description="Disordered" evidence="7">
    <location>
        <begin position="1"/>
        <end position="31"/>
    </location>
</feature>
<dbReference type="PROSITE" id="PS50878">
    <property type="entry name" value="RT_POL"/>
    <property type="match status" value="1"/>
</dbReference>
<accession>A0AAQ4RN00</accession>
<dbReference type="Ensembl" id="ENSGACT00000054267.1">
    <property type="protein sequence ID" value="ENSGACP00000064322.1"/>
    <property type="gene ID" value="ENSGACG00000023470.1"/>
</dbReference>
<evidence type="ECO:0000256" key="6">
    <source>
        <dbReference type="ARBA" id="ARBA00039658"/>
    </source>
</evidence>
<dbReference type="InterPro" id="IPR036875">
    <property type="entry name" value="Znf_CCHC_sf"/>
</dbReference>
<dbReference type="InterPro" id="IPR043128">
    <property type="entry name" value="Rev_trsase/Diguanyl_cyclase"/>
</dbReference>
<dbReference type="InterPro" id="IPR036397">
    <property type="entry name" value="RNaseH_sf"/>
</dbReference>
<dbReference type="AlphaFoldDB" id="A0AAQ4RN00"/>
<dbReference type="FunFam" id="3.30.70.270:FF:000026">
    <property type="entry name" value="Transposon Ty3-G Gag-Pol polyprotein"/>
    <property type="match status" value="1"/>
</dbReference>
<keyword evidence="11" id="KW-1185">Reference proteome</keyword>
<reference evidence="10" key="2">
    <citation type="submission" date="2025-08" db="UniProtKB">
        <authorList>
            <consortium name="Ensembl"/>
        </authorList>
    </citation>
    <scope>IDENTIFICATION</scope>
</reference>
<dbReference type="CDD" id="cd01647">
    <property type="entry name" value="RT_LTR"/>
    <property type="match status" value="1"/>
</dbReference>
<dbReference type="FunFam" id="3.30.420.10:FF:000063">
    <property type="entry name" value="Retrovirus-related Pol polyprotein from transposon 297-like Protein"/>
    <property type="match status" value="1"/>
</dbReference>
<evidence type="ECO:0000256" key="5">
    <source>
        <dbReference type="ARBA" id="ARBA00023125"/>
    </source>
</evidence>
<evidence type="ECO:0000256" key="7">
    <source>
        <dbReference type="SAM" id="MobiDB-lite"/>
    </source>
</evidence>
<dbReference type="SUPFAM" id="SSF57756">
    <property type="entry name" value="Retrovirus zinc finger-like domains"/>
    <property type="match status" value="1"/>
</dbReference>
<dbReference type="InterPro" id="IPR021109">
    <property type="entry name" value="Peptidase_aspartic_dom_sf"/>
</dbReference>
<dbReference type="EC" id="3.1.26.4" evidence="2"/>
<dbReference type="Pfam" id="PF00665">
    <property type="entry name" value="rve"/>
    <property type="match status" value="1"/>
</dbReference>
<dbReference type="InterPro" id="IPR000477">
    <property type="entry name" value="RT_dom"/>
</dbReference>
<dbReference type="PANTHER" id="PTHR37984">
    <property type="entry name" value="PROTEIN CBG26694"/>
    <property type="match status" value="1"/>
</dbReference>
<dbReference type="InterPro" id="IPR043502">
    <property type="entry name" value="DNA/RNA_pol_sf"/>
</dbReference>
<evidence type="ECO:0000256" key="4">
    <source>
        <dbReference type="ARBA" id="ARBA00022750"/>
    </source>
</evidence>
<protein>
    <recommendedName>
        <fullName evidence="6">Gypsy retrotransposon integrase-like protein 1</fullName>
        <ecNumber evidence="2">3.1.26.4</ecNumber>
    </recommendedName>
</protein>
<dbReference type="GO" id="GO:0003677">
    <property type="term" value="F:DNA binding"/>
    <property type="evidence" value="ECO:0007669"/>
    <property type="project" value="UniProtKB-KW"/>
</dbReference>
<dbReference type="Proteomes" id="UP000007635">
    <property type="component" value="Chromosome IV"/>
</dbReference>
<dbReference type="Pfam" id="PF17919">
    <property type="entry name" value="RT_RNaseH_2"/>
    <property type="match status" value="1"/>
</dbReference>
<dbReference type="InterPro" id="IPR001878">
    <property type="entry name" value="Znf_CCHC"/>
</dbReference>
<dbReference type="InterPro" id="IPR012337">
    <property type="entry name" value="RNaseH-like_sf"/>
</dbReference>
<reference evidence="10" key="3">
    <citation type="submission" date="2025-09" db="UniProtKB">
        <authorList>
            <consortium name="Ensembl"/>
        </authorList>
    </citation>
    <scope>IDENTIFICATION</scope>
</reference>
<feature type="domain" description="Integrase catalytic" evidence="9">
    <location>
        <begin position="813"/>
        <end position="923"/>
    </location>
</feature>
<evidence type="ECO:0000313" key="11">
    <source>
        <dbReference type="Proteomes" id="UP000007635"/>
    </source>
</evidence>
<evidence type="ECO:0000256" key="2">
    <source>
        <dbReference type="ARBA" id="ARBA00012180"/>
    </source>
</evidence>
<sequence>MQGEISGLIQEVERGKYPHHYGKPKEGNKGQCGQCGKVGHSRDENCPARKSSCNTCNKVGHWSRVCRSRRAVSEVTEQAEQQQSYFLGAVSKADGSPEQWAVELLVGSTPVDFKIDTGADVSNICEETYHSLTSKRPLEPADMPLDSPGGELQCIGQVQSTVTSKGKTHPLTAYVVRGRTVNNLLSRPLSVEMNLVKRINETVCDRGHPQTYGEHETLKKEPVRILLKDNAQPYAVHTARRVPLPMLQKVKEELQRMEKNGIIERVTEPRDWCAPMVPVLKKSTGNARICVDLKRLNEAVKRERYLLPTTDEITAKLSGATVFSSLDAARGFFQIPLHPDSCKFTTFITPFGRFNFKRLPFGITSAPEIFQRKMMETLQGLEGVEIFMDDILVYGATEKEHDCRLEKVMQRIEAAGLKLNRVKCSIRRSQLRFLGHLIYQSGIRPDPDIVEAIQQLPPPADVQELRGILGMVNYLGRYIPKLSTVGQPLYELLKDKNTWTWSHAQQTAFKHIKKLLTTAPVLAFYNLSKPTTVSADASSYGLGGVLLQLHGVQWKPVAYCSRRLTEAETRYAQIEKEGLAAVWACEQFDRYLNGLEQFKLITDHKPLVPLINSRSLDNVPIRCQRLLMRLMRFNPVAEYAPGKTLVVADTQSRSPLAGTCTETDTHSEVACYVASVVEGIPASTRKLDEIRMVTMADAELQSVVRLIKDGWPEHISNVPMVAREYVQVKSELSEHKGLVLRGNRIVVPRSLRGEILQKIHEGHQGLIKCRERACSSVWWAGVSTEINELVTSFQVCCELKRTQQKEPLITTPLPERPWKRIAMDLCEYNHHNYLVISDYYHRFLEILQLPFTTSAQVILRLKAVFARFGIPDEVVSDNGPQFSSAEFKECARQLDFKHCTSSPHHPQGNGHAERAVQMAKKILKQADPLMALMSYRSTPCSTTGFSPAELLMGRKIRTTLPTLEKNLLPKWLNRTAVKERDDREKAKHAHYYNRCHGVRPLPALHPGDVVSSKLDHEHSLSLPAIISSESTTPRSFVIKTQHGAELRRNRRHLQPVPVPQPVPAAHGEVSGTNITLHYMSFS</sequence>
<dbReference type="InterPro" id="IPR041577">
    <property type="entry name" value="RT_RNaseH_2"/>
</dbReference>
<dbReference type="InterPro" id="IPR050951">
    <property type="entry name" value="Retrovirus_Pol_polyprotein"/>
</dbReference>
<dbReference type="Gene3D" id="1.10.340.70">
    <property type="match status" value="1"/>
</dbReference>
<dbReference type="GO" id="GO:0008270">
    <property type="term" value="F:zinc ion binding"/>
    <property type="evidence" value="ECO:0007669"/>
    <property type="project" value="InterPro"/>
</dbReference>
<dbReference type="GeneTree" id="ENSGT00490000044642"/>
<dbReference type="GO" id="GO:0004523">
    <property type="term" value="F:RNA-DNA hybrid ribonuclease activity"/>
    <property type="evidence" value="ECO:0007669"/>
    <property type="project" value="UniProtKB-EC"/>
</dbReference>
<dbReference type="CDD" id="cd09274">
    <property type="entry name" value="RNase_HI_RT_Ty3"/>
    <property type="match status" value="1"/>
</dbReference>
<reference evidence="10 11" key="1">
    <citation type="journal article" date="2021" name="G3 (Bethesda)">
        <title>Improved contiguity of the threespine stickleback genome using long-read sequencing.</title>
        <authorList>
            <person name="Nath S."/>
            <person name="Shaw D.E."/>
            <person name="White M.A."/>
        </authorList>
    </citation>
    <scope>NUCLEOTIDE SEQUENCE [LARGE SCALE GENOMIC DNA]</scope>
    <source>
        <strain evidence="10 11">Lake Benthic</strain>
    </source>
</reference>
<evidence type="ECO:0000259" key="8">
    <source>
        <dbReference type="PROSITE" id="PS50878"/>
    </source>
</evidence>